<dbReference type="PROSITE" id="PS01124">
    <property type="entry name" value="HTH_ARAC_FAMILY_2"/>
    <property type="match status" value="1"/>
</dbReference>
<organism evidence="5 6">
    <name type="scientific">Anaerotruncus colihominis</name>
    <dbReference type="NCBI Taxonomy" id="169435"/>
    <lineage>
        <taxon>Bacteria</taxon>
        <taxon>Bacillati</taxon>
        <taxon>Bacillota</taxon>
        <taxon>Clostridia</taxon>
        <taxon>Eubacteriales</taxon>
        <taxon>Oscillospiraceae</taxon>
        <taxon>Anaerotruncus</taxon>
    </lineage>
</organism>
<dbReference type="GO" id="GO:0003700">
    <property type="term" value="F:DNA-binding transcription factor activity"/>
    <property type="evidence" value="ECO:0007669"/>
    <property type="project" value="InterPro"/>
</dbReference>
<keyword evidence="6" id="KW-1185">Reference proteome</keyword>
<dbReference type="RefSeq" id="WP_160203244.1">
    <property type="nucleotide sequence ID" value="NZ_QXWK01000046.1"/>
</dbReference>
<reference evidence="5 6" key="1">
    <citation type="submission" date="2018-08" db="EMBL/GenBank/DDBJ databases">
        <title>Murine metabolic-syndrome-specific gut microbial biobank.</title>
        <authorList>
            <person name="Liu C."/>
        </authorList>
    </citation>
    <scope>NUCLEOTIDE SEQUENCE [LARGE SCALE GENOMIC DNA]</scope>
    <source>
        <strain evidence="5 6">28</strain>
    </source>
</reference>
<protein>
    <submittedName>
        <fullName evidence="5">AraC family transcriptional regulator</fullName>
    </submittedName>
</protein>
<dbReference type="CDD" id="cd02208">
    <property type="entry name" value="cupin_RmlC-like"/>
    <property type="match status" value="1"/>
</dbReference>
<proteinExistence type="predicted"/>
<dbReference type="Proteomes" id="UP000446866">
    <property type="component" value="Unassembled WGS sequence"/>
</dbReference>
<dbReference type="EMBL" id="QXWK01000046">
    <property type="protein sequence ID" value="NBH62965.1"/>
    <property type="molecule type" value="Genomic_DNA"/>
</dbReference>
<gene>
    <name evidence="5" type="ORF">D0435_15085</name>
</gene>
<dbReference type="Pfam" id="PF12833">
    <property type="entry name" value="HTH_18"/>
    <property type="match status" value="1"/>
</dbReference>
<dbReference type="Pfam" id="PF07883">
    <property type="entry name" value="Cupin_2"/>
    <property type="match status" value="1"/>
</dbReference>
<dbReference type="PANTHER" id="PTHR43280:SF34">
    <property type="entry name" value="ARAC-FAMILY TRANSCRIPTIONAL REGULATOR"/>
    <property type="match status" value="1"/>
</dbReference>
<dbReference type="SMART" id="SM00342">
    <property type="entry name" value="HTH_ARAC"/>
    <property type="match status" value="1"/>
</dbReference>
<feature type="domain" description="HTH araC/xylS-type" evidence="4">
    <location>
        <begin position="177"/>
        <end position="275"/>
    </location>
</feature>
<keyword evidence="1" id="KW-0805">Transcription regulation</keyword>
<dbReference type="SUPFAM" id="SSF51182">
    <property type="entry name" value="RmlC-like cupins"/>
    <property type="match status" value="1"/>
</dbReference>
<dbReference type="Gene3D" id="1.10.10.60">
    <property type="entry name" value="Homeodomain-like"/>
    <property type="match status" value="2"/>
</dbReference>
<accession>A0A845QNZ6</accession>
<keyword evidence="2" id="KW-0238">DNA-binding</keyword>
<dbReference type="SUPFAM" id="SSF46689">
    <property type="entry name" value="Homeodomain-like"/>
    <property type="match status" value="2"/>
</dbReference>
<evidence type="ECO:0000259" key="4">
    <source>
        <dbReference type="PROSITE" id="PS01124"/>
    </source>
</evidence>
<evidence type="ECO:0000313" key="6">
    <source>
        <dbReference type="Proteomes" id="UP000446866"/>
    </source>
</evidence>
<dbReference type="InterPro" id="IPR011051">
    <property type="entry name" value="RmlC_Cupin_sf"/>
</dbReference>
<dbReference type="InterPro" id="IPR013096">
    <property type="entry name" value="Cupin_2"/>
</dbReference>
<sequence>MLYEKTTYLNDFPINIRVAKVTEYPLHYHHDVEFVYVLRGEIKLKNGTFDYLLKEGDIFTSSGHEVHGLYATDKDNVVAVIQVSNWFFTQYFPTLNKACFRTFVNKDRFLQMDSLRQLLLRILLDYLRKSFNYKNQCTFMMIETIEYLNKNFNLFSFEDEVVVNFKDNNPVTVSRISRIITYIFENHAQKITLDTLAQQEHLSSFYLSHLIKEYVGISFQEFLCYARVEMSLIPLLETDKKISTIAKDVGFSTTAYYNKYFEKWFGHSPLDHRRQFQPQILSAANQAKADLLSSSPAINLVKRCLSAIDSHNPNPTTVSHLQLSITVESEKAPIMELAHELEITVTPEDYQVLGEQLPSLLKRLSPAKVIISATTDTDEKTLCALTSRLKTEGFAVQQVADNDLILSGVFGYDTIAGFFHAFKNHFLTKERLISCRLRDQGPPETMLKGCASCFTSNMLPKPLYYAYQLLRSLSGSLLYWGKYYSVIQTTEEYGNRYILLGLHFNDEIDRLCLRNAGIYETNDIIAGYIDEISLDFDLPLSDGTYSIIKYAFTNENTIFNYMAQLGFPEKSPLADDWLRLLNTLPSAQGFTETVAGGRLQVSLNMRGAAVQIAVIAPLEREELYHA</sequence>
<dbReference type="InterPro" id="IPR009057">
    <property type="entry name" value="Homeodomain-like_sf"/>
</dbReference>
<dbReference type="InterPro" id="IPR018060">
    <property type="entry name" value="HTH_AraC"/>
</dbReference>
<dbReference type="InterPro" id="IPR014710">
    <property type="entry name" value="RmlC-like_jellyroll"/>
</dbReference>
<evidence type="ECO:0000256" key="2">
    <source>
        <dbReference type="ARBA" id="ARBA00023125"/>
    </source>
</evidence>
<dbReference type="Gene3D" id="2.60.120.10">
    <property type="entry name" value="Jelly Rolls"/>
    <property type="match status" value="1"/>
</dbReference>
<keyword evidence="3" id="KW-0804">Transcription</keyword>
<comment type="caution">
    <text evidence="5">The sequence shown here is derived from an EMBL/GenBank/DDBJ whole genome shotgun (WGS) entry which is preliminary data.</text>
</comment>
<dbReference type="AlphaFoldDB" id="A0A845QNZ6"/>
<evidence type="ECO:0000256" key="1">
    <source>
        <dbReference type="ARBA" id="ARBA00023015"/>
    </source>
</evidence>
<dbReference type="GO" id="GO:0043565">
    <property type="term" value="F:sequence-specific DNA binding"/>
    <property type="evidence" value="ECO:0007669"/>
    <property type="project" value="InterPro"/>
</dbReference>
<name>A0A845QNZ6_9FIRM</name>
<evidence type="ECO:0000313" key="5">
    <source>
        <dbReference type="EMBL" id="NBH62965.1"/>
    </source>
</evidence>
<dbReference type="PANTHER" id="PTHR43280">
    <property type="entry name" value="ARAC-FAMILY TRANSCRIPTIONAL REGULATOR"/>
    <property type="match status" value="1"/>
</dbReference>
<evidence type="ECO:0000256" key="3">
    <source>
        <dbReference type="ARBA" id="ARBA00023163"/>
    </source>
</evidence>